<dbReference type="InterPro" id="IPR046848">
    <property type="entry name" value="E_motif"/>
</dbReference>
<dbReference type="InterPro" id="IPR046849">
    <property type="entry name" value="E2_motif"/>
</dbReference>
<dbReference type="Pfam" id="PF20430">
    <property type="entry name" value="Eplus_motif"/>
    <property type="match status" value="1"/>
</dbReference>
<dbReference type="EMBL" id="JBBPBK010000012">
    <property type="protein sequence ID" value="KAK9273313.1"/>
    <property type="molecule type" value="Genomic_DNA"/>
</dbReference>
<accession>A0AAP0R9L7</accession>
<organism evidence="4 5">
    <name type="scientific">Liquidambar formosana</name>
    <name type="common">Formosan gum</name>
    <dbReference type="NCBI Taxonomy" id="63359"/>
    <lineage>
        <taxon>Eukaryota</taxon>
        <taxon>Viridiplantae</taxon>
        <taxon>Streptophyta</taxon>
        <taxon>Embryophyta</taxon>
        <taxon>Tracheophyta</taxon>
        <taxon>Spermatophyta</taxon>
        <taxon>Magnoliopsida</taxon>
        <taxon>eudicotyledons</taxon>
        <taxon>Gunneridae</taxon>
        <taxon>Pentapetalae</taxon>
        <taxon>Saxifragales</taxon>
        <taxon>Altingiaceae</taxon>
        <taxon>Liquidambar</taxon>
    </lineage>
</organism>
<dbReference type="PANTHER" id="PTHR47926">
    <property type="entry name" value="PENTATRICOPEPTIDE REPEAT-CONTAINING PROTEIN"/>
    <property type="match status" value="1"/>
</dbReference>
<dbReference type="FunFam" id="1.25.40.10:FF:000690">
    <property type="entry name" value="Pentatricopeptide repeat-containing protein"/>
    <property type="match status" value="1"/>
</dbReference>
<dbReference type="Pfam" id="PF20431">
    <property type="entry name" value="E_motif"/>
    <property type="match status" value="1"/>
</dbReference>
<feature type="repeat" description="PPR" evidence="3">
    <location>
        <begin position="416"/>
        <end position="450"/>
    </location>
</feature>
<dbReference type="Pfam" id="PF01535">
    <property type="entry name" value="PPR"/>
    <property type="match status" value="7"/>
</dbReference>
<dbReference type="GO" id="GO:0009451">
    <property type="term" value="P:RNA modification"/>
    <property type="evidence" value="ECO:0007669"/>
    <property type="project" value="InterPro"/>
</dbReference>
<evidence type="ECO:0000256" key="1">
    <source>
        <dbReference type="ARBA" id="ARBA00006643"/>
    </source>
</evidence>
<dbReference type="Proteomes" id="UP001415857">
    <property type="component" value="Unassembled WGS sequence"/>
</dbReference>
<dbReference type="FunFam" id="1.25.40.10:FF:000125">
    <property type="entry name" value="Pentatricopeptide repeat-containing protein"/>
    <property type="match status" value="1"/>
</dbReference>
<comment type="similarity">
    <text evidence="1">Belongs to the PPR family. PCMP-H subfamily.</text>
</comment>
<feature type="repeat" description="PPR" evidence="3">
    <location>
        <begin position="86"/>
        <end position="120"/>
    </location>
</feature>
<dbReference type="PROSITE" id="PS51375">
    <property type="entry name" value="PPR"/>
    <property type="match status" value="5"/>
</dbReference>
<dbReference type="NCBIfam" id="TIGR00756">
    <property type="entry name" value="PPR"/>
    <property type="match status" value="7"/>
</dbReference>
<reference evidence="4 5" key="1">
    <citation type="journal article" date="2024" name="Plant J.">
        <title>Genome sequences and population genomics reveal climatic adaptation and genomic divergence between two closely related sweetgum species.</title>
        <authorList>
            <person name="Xu W.Q."/>
            <person name="Ren C.Q."/>
            <person name="Zhang X.Y."/>
            <person name="Comes H.P."/>
            <person name="Liu X.H."/>
            <person name="Li Y.G."/>
            <person name="Kettle C.J."/>
            <person name="Jalonen R."/>
            <person name="Gaisberger H."/>
            <person name="Ma Y.Z."/>
            <person name="Qiu Y.X."/>
        </authorList>
    </citation>
    <scope>NUCLEOTIDE SEQUENCE [LARGE SCALE GENOMIC DNA]</scope>
    <source>
        <strain evidence="4">Hangzhou</strain>
    </source>
</reference>
<feature type="repeat" description="PPR" evidence="3">
    <location>
        <begin position="252"/>
        <end position="286"/>
    </location>
</feature>
<dbReference type="InterPro" id="IPR046960">
    <property type="entry name" value="PPR_At4g14850-like_plant"/>
</dbReference>
<keyword evidence="2" id="KW-0677">Repeat</keyword>
<dbReference type="Gene3D" id="1.25.40.10">
    <property type="entry name" value="Tetratricopeptide repeat domain"/>
    <property type="match status" value="4"/>
</dbReference>
<evidence type="ECO:0000256" key="2">
    <source>
        <dbReference type="ARBA" id="ARBA00022737"/>
    </source>
</evidence>
<evidence type="ECO:0000313" key="4">
    <source>
        <dbReference type="EMBL" id="KAK9273313.1"/>
    </source>
</evidence>
<dbReference type="AlphaFoldDB" id="A0AAP0R9L7"/>
<sequence>MLVCAISNHPWSSTLHTLSLLQNSKTTNDVSQVHARMITTGLIKNASLTTKIILAFSSSPHTPLIQFVRYIFMSRHAVRNRRNQKDPFLWNAIIKSSSHGDDPKEAFGMFCLMLENGVCVDEYSVSLVLKACSRLGWIKEGMQIHGLMRKLENGLDVFLENCLMGMYLRCGCVDFARQVFDRMPKRDSVSYNSMIDGYVKYGMVNLARELFDYMPMEKKNLISWNSMISGYAQSEDGIRLAWELFEQMPERDLVSWNSMIDGYVKCGKMEQAHDLFNRMPKRDVVSWANMVDGYAKLGSVHVARHLFDESPERDIIACNAMMAGYVQNGHCKEALEIFYDMQSENNFSPDNATLLIVLSAIAQLGHLDEGVEIHCYIEENRYSLDGKLGVALIDMYSKCGSIDNAVCVFEDIAEKNVDHWNAIIGGLAIHGFGELAFELFMEMERLSVKPDDITFIGVLNACGHAGLVKEGLMCFELMRRVYKMEPKVQHYGCMVDILGRAGQIKEAMKFIEEMPIEPNDVVWRTLLSACKIHENFSIGEPVAKHLITLDSCNSSSYVLLSNMYAGFGMWSDVNRVRTLMKERDLKKIPGCSWIELEGKVHEFFVKDKSHPQVGEIYTMLDSLCKLNAEVTSCRY</sequence>
<proteinExistence type="inferred from homology"/>
<comment type="caution">
    <text evidence="4">The sequence shown here is derived from an EMBL/GenBank/DDBJ whole genome shotgun (WGS) entry which is preliminary data.</text>
</comment>
<protein>
    <recommendedName>
        <fullName evidence="6">Chlororespiratory reduction 4</fullName>
    </recommendedName>
</protein>
<evidence type="ECO:0008006" key="6">
    <source>
        <dbReference type="Google" id="ProtNLM"/>
    </source>
</evidence>
<dbReference type="Pfam" id="PF13041">
    <property type="entry name" value="PPR_2"/>
    <property type="match status" value="2"/>
</dbReference>
<name>A0AAP0R9L7_LIQFO</name>
<evidence type="ECO:0000313" key="5">
    <source>
        <dbReference type="Proteomes" id="UP001415857"/>
    </source>
</evidence>
<evidence type="ECO:0000256" key="3">
    <source>
        <dbReference type="PROSITE-ProRule" id="PRU00708"/>
    </source>
</evidence>
<dbReference type="GO" id="GO:0048731">
    <property type="term" value="P:system development"/>
    <property type="evidence" value="ECO:0007669"/>
    <property type="project" value="UniProtKB-ARBA"/>
</dbReference>
<dbReference type="InterPro" id="IPR011990">
    <property type="entry name" value="TPR-like_helical_dom_sf"/>
</dbReference>
<feature type="repeat" description="PPR" evidence="3">
    <location>
        <begin position="314"/>
        <end position="349"/>
    </location>
</feature>
<dbReference type="InterPro" id="IPR002885">
    <property type="entry name" value="PPR_rpt"/>
</dbReference>
<gene>
    <name evidence="4" type="ORF">L1049_018120</name>
</gene>
<keyword evidence="5" id="KW-1185">Reference proteome</keyword>
<feature type="repeat" description="PPR" evidence="3">
    <location>
        <begin position="187"/>
        <end position="221"/>
    </location>
</feature>
<dbReference type="GO" id="GO:0003729">
    <property type="term" value="F:mRNA binding"/>
    <property type="evidence" value="ECO:0007669"/>
    <property type="project" value="UniProtKB-ARBA"/>
</dbReference>
<dbReference type="PANTHER" id="PTHR47926:SF456">
    <property type="entry name" value="PENTATRICOPEPTIDE REPEAT-CONTAINING PROTEIN ELI1, CHLOROPLASTIC"/>
    <property type="match status" value="1"/>
</dbReference>